<feature type="non-terminal residue" evidence="1">
    <location>
        <position position="53"/>
    </location>
</feature>
<proteinExistence type="predicted"/>
<keyword evidence="2" id="KW-1185">Reference proteome</keyword>
<dbReference type="EMBL" id="JASSZA010000004">
    <property type="protein sequence ID" value="KAK2113051.1"/>
    <property type="molecule type" value="Genomic_DNA"/>
</dbReference>
<protein>
    <submittedName>
        <fullName evidence="1">Uncharacterized protein</fullName>
    </submittedName>
</protein>
<feature type="non-terminal residue" evidence="1">
    <location>
        <position position="1"/>
    </location>
</feature>
<comment type="caution">
    <text evidence="1">The sequence shown here is derived from an EMBL/GenBank/DDBJ whole genome shotgun (WGS) entry which is preliminary data.</text>
</comment>
<sequence>ALNWPWHDKDITAVKEHMQEERQVWKVNVMWHESPSSLCTGGLEGAAENGEPA</sequence>
<evidence type="ECO:0000313" key="1">
    <source>
        <dbReference type="EMBL" id="KAK2113051.1"/>
    </source>
</evidence>
<evidence type="ECO:0000313" key="2">
    <source>
        <dbReference type="Proteomes" id="UP001266305"/>
    </source>
</evidence>
<gene>
    <name evidence="1" type="ORF">P7K49_007317</name>
</gene>
<accession>A0ABQ9VUH9</accession>
<organism evidence="1 2">
    <name type="scientific">Saguinus oedipus</name>
    <name type="common">Cotton-top tamarin</name>
    <name type="synonym">Oedipomidas oedipus</name>
    <dbReference type="NCBI Taxonomy" id="9490"/>
    <lineage>
        <taxon>Eukaryota</taxon>
        <taxon>Metazoa</taxon>
        <taxon>Chordata</taxon>
        <taxon>Craniata</taxon>
        <taxon>Vertebrata</taxon>
        <taxon>Euteleostomi</taxon>
        <taxon>Mammalia</taxon>
        <taxon>Eutheria</taxon>
        <taxon>Euarchontoglires</taxon>
        <taxon>Primates</taxon>
        <taxon>Haplorrhini</taxon>
        <taxon>Platyrrhini</taxon>
        <taxon>Cebidae</taxon>
        <taxon>Callitrichinae</taxon>
        <taxon>Saguinus</taxon>
    </lineage>
</organism>
<reference evidence="1 2" key="1">
    <citation type="submission" date="2023-05" db="EMBL/GenBank/DDBJ databases">
        <title>B98-5 Cell Line De Novo Hybrid Assembly: An Optical Mapping Approach.</title>
        <authorList>
            <person name="Kananen K."/>
            <person name="Auerbach J.A."/>
            <person name="Kautto E."/>
            <person name="Blachly J.S."/>
        </authorList>
    </citation>
    <scope>NUCLEOTIDE SEQUENCE [LARGE SCALE GENOMIC DNA]</scope>
    <source>
        <strain evidence="1">B95-8</strain>
        <tissue evidence="1">Cell line</tissue>
    </source>
</reference>
<dbReference type="Proteomes" id="UP001266305">
    <property type="component" value="Unassembled WGS sequence"/>
</dbReference>
<name>A0ABQ9VUH9_SAGOE</name>